<dbReference type="PANTHER" id="PTHR32309">
    <property type="entry name" value="TYROSINE-PROTEIN KINASE"/>
    <property type="match status" value="1"/>
</dbReference>
<keyword evidence="4" id="KW-0547">Nucleotide-binding</keyword>
<dbReference type="Gene3D" id="3.40.50.300">
    <property type="entry name" value="P-loop containing nucleotide triphosphate hydrolases"/>
    <property type="match status" value="1"/>
</dbReference>
<evidence type="ECO:0000256" key="3">
    <source>
        <dbReference type="ARBA" id="ARBA00022692"/>
    </source>
</evidence>
<dbReference type="Pfam" id="PF02706">
    <property type="entry name" value="Wzz"/>
    <property type="match status" value="1"/>
</dbReference>
<dbReference type="InterPro" id="IPR002586">
    <property type="entry name" value="CobQ/CobB/MinD/ParA_Nub-bd_dom"/>
</dbReference>
<dbReference type="InterPro" id="IPR027417">
    <property type="entry name" value="P-loop_NTPase"/>
</dbReference>
<comment type="subcellular location">
    <subcellularLocation>
        <location evidence="1">Cell membrane</location>
        <topology evidence="1">Multi-pass membrane protein</topology>
    </subcellularLocation>
</comment>
<protein>
    <recommendedName>
        <fullName evidence="14">Lipopolysaccharide biosynthesis protein</fullName>
    </recommendedName>
</protein>
<dbReference type="Proteomes" id="UP000244755">
    <property type="component" value="Chromosome 1"/>
</dbReference>
<evidence type="ECO:0000256" key="8">
    <source>
        <dbReference type="SAM" id="Phobius"/>
    </source>
</evidence>
<dbReference type="KEGG" id="mee:DA075_24445"/>
<dbReference type="Pfam" id="PF13807">
    <property type="entry name" value="GNVR"/>
    <property type="match status" value="1"/>
</dbReference>
<keyword evidence="13" id="KW-1185">Reference proteome</keyword>
<organism evidence="12 13">
    <name type="scientific">Methylobacterium currus</name>
    <dbReference type="NCBI Taxonomy" id="2051553"/>
    <lineage>
        <taxon>Bacteria</taxon>
        <taxon>Pseudomonadati</taxon>
        <taxon>Pseudomonadota</taxon>
        <taxon>Alphaproteobacteria</taxon>
        <taxon>Hyphomicrobiales</taxon>
        <taxon>Methylobacteriaceae</taxon>
        <taxon>Methylobacterium</taxon>
    </lineage>
</organism>
<dbReference type="InterPro" id="IPR050445">
    <property type="entry name" value="Bact_polysacc_biosynth/exp"/>
</dbReference>
<feature type="domain" description="Tyrosine-protein kinase G-rich" evidence="11">
    <location>
        <begin position="393"/>
        <end position="463"/>
    </location>
</feature>
<dbReference type="AlphaFoldDB" id="A0A2R4WQ51"/>
<evidence type="ECO:0000259" key="11">
    <source>
        <dbReference type="Pfam" id="PF13807"/>
    </source>
</evidence>
<name>A0A2R4WQ51_9HYPH</name>
<dbReference type="Pfam" id="PF01656">
    <property type="entry name" value="CbiA"/>
    <property type="match status" value="1"/>
</dbReference>
<dbReference type="InterPro" id="IPR003856">
    <property type="entry name" value="LPS_length_determ_N"/>
</dbReference>
<keyword evidence="5" id="KW-0067">ATP-binding</keyword>
<evidence type="ECO:0000259" key="10">
    <source>
        <dbReference type="Pfam" id="PF02706"/>
    </source>
</evidence>
<gene>
    <name evidence="12" type="ORF">DA075_24445</name>
</gene>
<evidence type="ECO:0000256" key="2">
    <source>
        <dbReference type="ARBA" id="ARBA00022475"/>
    </source>
</evidence>
<keyword evidence="3 8" id="KW-0812">Transmembrane</keyword>
<accession>A0A2R4WQ51</accession>
<feature type="domain" description="Polysaccharide chain length determinant N-terminal" evidence="10">
    <location>
        <begin position="35"/>
        <end position="112"/>
    </location>
</feature>
<dbReference type="InterPro" id="IPR032807">
    <property type="entry name" value="GNVR"/>
</dbReference>
<proteinExistence type="predicted"/>
<feature type="domain" description="CobQ/CobB/MinD/ParA nucleotide binding" evidence="9">
    <location>
        <begin position="554"/>
        <end position="731"/>
    </location>
</feature>
<evidence type="ECO:0000256" key="4">
    <source>
        <dbReference type="ARBA" id="ARBA00022741"/>
    </source>
</evidence>
<keyword evidence="7 8" id="KW-0472">Membrane</keyword>
<dbReference type="GO" id="GO:0004713">
    <property type="term" value="F:protein tyrosine kinase activity"/>
    <property type="evidence" value="ECO:0007669"/>
    <property type="project" value="TreeGrafter"/>
</dbReference>
<dbReference type="GO" id="GO:0005886">
    <property type="term" value="C:plasma membrane"/>
    <property type="evidence" value="ECO:0007669"/>
    <property type="project" value="UniProtKB-SubCell"/>
</dbReference>
<evidence type="ECO:0000256" key="6">
    <source>
        <dbReference type="ARBA" id="ARBA00022989"/>
    </source>
</evidence>
<dbReference type="SUPFAM" id="SSF52540">
    <property type="entry name" value="P-loop containing nucleoside triphosphate hydrolases"/>
    <property type="match status" value="1"/>
</dbReference>
<evidence type="ECO:0000313" key="12">
    <source>
        <dbReference type="EMBL" id="AWB23651.1"/>
    </source>
</evidence>
<dbReference type="RefSeq" id="WP_099955430.1">
    <property type="nucleotide sequence ID" value="NZ_CP028843.1"/>
</dbReference>
<evidence type="ECO:0000259" key="9">
    <source>
        <dbReference type="Pfam" id="PF01656"/>
    </source>
</evidence>
<evidence type="ECO:0000256" key="7">
    <source>
        <dbReference type="ARBA" id="ARBA00023136"/>
    </source>
</evidence>
<evidence type="ECO:0000313" key="13">
    <source>
        <dbReference type="Proteomes" id="UP000244755"/>
    </source>
</evidence>
<dbReference type="CDD" id="cd05387">
    <property type="entry name" value="BY-kinase"/>
    <property type="match status" value="1"/>
</dbReference>
<dbReference type="InterPro" id="IPR005702">
    <property type="entry name" value="Wzc-like_C"/>
</dbReference>
<dbReference type="OrthoDB" id="230260at2"/>
<evidence type="ECO:0008006" key="14">
    <source>
        <dbReference type="Google" id="ProtNLM"/>
    </source>
</evidence>
<sequence length="758" mass="83183">MLQIKENPLTFVGAEHGPAEEPFAWVPSVIEFIGRARRTIIVSMMVCVALAILYLVLVTPKFDATTQVLIDLRQSELFRQQSSPTDSQVLNSLVESQVEILRSDATALAAVNALGAATVEAELAQEGSILSPGNLIALLVSPDAPKDARQVRLALAERLMKMTTVRRVGITNLIEITVRSTSPDRSARLADALADAFIAGQLEAKYETTRRGGIWLQTRLQELREQATAADRAVQKFKADRNIIDTDKGLMSERQVGDLNANLIVAQSKTAEAKARYDRINDILKSDVRDGAVAEVAQNPVIVRLRQQYLDTAKREADIASKYGSSHIAAVNARAEMAEIERSLRGELTRIAEIYKSDYEVARAGETALKRQLDRLIAEAGTNNQARVELRSLESSSQTYRALYENFLQKYTQAVQDQSFPISEARVVAAAQPPLRKSAPKSTLILLAAIVASLAVGMVLSFIGELIRRGVRSVTAVEQVTGLPCIAVIPTVGQRRTRWQRLADLVGVTNVKPARAVMRDSVARPHAATADEMHRIKFTLDRRVLKDGACSVIGIVSAISGEGKTTLASNLAHYLARSGRRALLLDWDLRHPLLSRSLVPEAEVGLIEALSKATTSGLQALEAGGGHLHILPTVVTGHVEHTAELLTGGVNQQLMAVFRKQYDVIIVDLPPMADFIDTRAADNMIDAYLLVVRYDYADRNVIRDCLAQDKFDAKRAIGAVLNRVSRRQHEMRASRISRYLPWRDSYSSRYAIGGDTGA</sequence>
<feature type="transmembrane region" description="Helical" evidence="8">
    <location>
        <begin position="40"/>
        <end position="57"/>
    </location>
</feature>
<feature type="transmembrane region" description="Helical" evidence="8">
    <location>
        <begin position="444"/>
        <end position="463"/>
    </location>
</feature>
<dbReference type="PANTHER" id="PTHR32309:SF13">
    <property type="entry name" value="FERRIC ENTEROBACTIN TRANSPORT PROTEIN FEPE"/>
    <property type="match status" value="1"/>
</dbReference>
<evidence type="ECO:0000256" key="5">
    <source>
        <dbReference type="ARBA" id="ARBA00022840"/>
    </source>
</evidence>
<reference evidence="12 13" key="1">
    <citation type="submission" date="2018-04" db="EMBL/GenBank/DDBJ databases">
        <title>Methylobacterium sp. PR1016A genome.</title>
        <authorList>
            <person name="Park W."/>
        </authorList>
    </citation>
    <scope>NUCLEOTIDE SEQUENCE [LARGE SCALE GENOMIC DNA]</scope>
    <source>
        <strain evidence="12 13">PR1016A</strain>
    </source>
</reference>
<keyword evidence="6 8" id="KW-1133">Transmembrane helix</keyword>
<keyword evidence="2" id="KW-1003">Cell membrane</keyword>
<evidence type="ECO:0000256" key="1">
    <source>
        <dbReference type="ARBA" id="ARBA00004651"/>
    </source>
</evidence>
<dbReference type="EMBL" id="CP028843">
    <property type="protein sequence ID" value="AWB23651.1"/>
    <property type="molecule type" value="Genomic_DNA"/>
</dbReference>